<dbReference type="InterPro" id="IPR017351">
    <property type="entry name" value="PINCH-1-4-like"/>
</dbReference>
<name>A0A4V1IR91_9FUNG</name>
<dbReference type="GO" id="GO:2001046">
    <property type="term" value="P:positive regulation of integrin-mediated signaling pathway"/>
    <property type="evidence" value="ECO:0007669"/>
    <property type="project" value="TreeGrafter"/>
</dbReference>
<dbReference type="GO" id="GO:0045216">
    <property type="term" value="P:cell-cell junction organization"/>
    <property type="evidence" value="ECO:0007669"/>
    <property type="project" value="TreeGrafter"/>
</dbReference>
<dbReference type="PANTHER" id="PTHR24210">
    <property type="entry name" value="LIM DOMAIN-CONTAINING PROTEIN"/>
    <property type="match status" value="1"/>
</dbReference>
<dbReference type="GO" id="GO:1900026">
    <property type="term" value="P:positive regulation of substrate adhesion-dependent cell spreading"/>
    <property type="evidence" value="ECO:0007669"/>
    <property type="project" value="TreeGrafter"/>
</dbReference>
<dbReference type="PANTHER" id="PTHR24210:SF0">
    <property type="entry name" value="LIM DOMAIN-CONTAINING PROTEIN"/>
    <property type="match status" value="1"/>
</dbReference>
<protein>
    <recommendedName>
        <fullName evidence="5">LIM zinc-binding domain-containing protein</fullName>
    </recommendedName>
</protein>
<sequence length="182" mass="21151">LVIRNQRFHASHFTCAQCKQILIGGPQGAREHAGKLYCLPDFERITSRVCFACRRPIVGRSVTAIGKQYHLEHFLCSRCEKPFNDSTYWEYRGKPYCETHYHELLGEICGFCHEPVTGRVIKALARVWCEHHFRCMGCHDHLATGKAAFLDWDTKPYCRRCFEALAVDVRKRIARYGDIDKK</sequence>
<evidence type="ECO:0000313" key="7">
    <source>
        <dbReference type="Proteomes" id="UP000269721"/>
    </source>
</evidence>
<evidence type="ECO:0000259" key="5">
    <source>
        <dbReference type="PROSITE" id="PS50023"/>
    </source>
</evidence>
<dbReference type="GO" id="GO:0005737">
    <property type="term" value="C:cytoplasm"/>
    <property type="evidence" value="ECO:0007669"/>
    <property type="project" value="TreeGrafter"/>
</dbReference>
<dbReference type="Pfam" id="PF00412">
    <property type="entry name" value="LIM"/>
    <property type="match status" value="3"/>
</dbReference>
<feature type="non-terminal residue" evidence="6">
    <location>
        <position position="1"/>
    </location>
</feature>
<organism evidence="6 7">
    <name type="scientific">Blyttiomyces helicus</name>
    <dbReference type="NCBI Taxonomy" id="388810"/>
    <lineage>
        <taxon>Eukaryota</taxon>
        <taxon>Fungi</taxon>
        <taxon>Fungi incertae sedis</taxon>
        <taxon>Chytridiomycota</taxon>
        <taxon>Chytridiomycota incertae sedis</taxon>
        <taxon>Chytridiomycetes</taxon>
        <taxon>Chytridiomycetes incertae sedis</taxon>
        <taxon>Blyttiomyces</taxon>
    </lineage>
</organism>
<proteinExistence type="predicted"/>
<dbReference type="InterPro" id="IPR001781">
    <property type="entry name" value="Znf_LIM"/>
</dbReference>
<dbReference type="OrthoDB" id="15567at2759"/>
<dbReference type="EMBL" id="KZ996209">
    <property type="protein sequence ID" value="RKO89237.1"/>
    <property type="molecule type" value="Genomic_DNA"/>
</dbReference>
<dbReference type="CDD" id="cd09334">
    <property type="entry name" value="LIM4_PINCH"/>
    <property type="match status" value="1"/>
</dbReference>
<keyword evidence="2 4" id="KW-0862">Zinc</keyword>
<keyword evidence="3 4" id="KW-0440">LIM domain</keyword>
<dbReference type="Gene3D" id="2.10.110.10">
    <property type="entry name" value="Cysteine Rich Protein"/>
    <property type="match status" value="3"/>
</dbReference>
<evidence type="ECO:0000256" key="2">
    <source>
        <dbReference type="ARBA" id="ARBA00022833"/>
    </source>
</evidence>
<dbReference type="SUPFAM" id="SSF57716">
    <property type="entry name" value="Glucocorticoid receptor-like (DNA-binding domain)"/>
    <property type="match status" value="2"/>
</dbReference>
<gene>
    <name evidence="6" type="ORF">BDK51DRAFT_11852</name>
</gene>
<keyword evidence="7" id="KW-1185">Reference proteome</keyword>
<dbReference type="GO" id="GO:0046872">
    <property type="term" value="F:metal ion binding"/>
    <property type="evidence" value="ECO:0007669"/>
    <property type="project" value="UniProtKB-KW"/>
</dbReference>
<keyword evidence="1 4" id="KW-0479">Metal-binding</keyword>
<evidence type="ECO:0000313" key="6">
    <source>
        <dbReference type="EMBL" id="RKO89237.1"/>
    </source>
</evidence>
<dbReference type="AlphaFoldDB" id="A0A4V1IR91"/>
<feature type="domain" description="LIM zinc-binding" evidence="5">
    <location>
        <begin position="48"/>
        <end position="107"/>
    </location>
</feature>
<evidence type="ECO:0000256" key="4">
    <source>
        <dbReference type="PROSITE-ProRule" id="PRU00125"/>
    </source>
</evidence>
<feature type="domain" description="LIM zinc-binding" evidence="5">
    <location>
        <begin position="108"/>
        <end position="168"/>
    </location>
</feature>
<dbReference type="GO" id="GO:0098609">
    <property type="term" value="P:cell-cell adhesion"/>
    <property type="evidence" value="ECO:0007669"/>
    <property type="project" value="TreeGrafter"/>
</dbReference>
<accession>A0A4V1IR91</accession>
<feature type="non-terminal residue" evidence="6">
    <location>
        <position position="182"/>
    </location>
</feature>
<reference evidence="7" key="1">
    <citation type="journal article" date="2018" name="Nat. Microbiol.">
        <title>Leveraging single-cell genomics to expand the fungal tree of life.</title>
        <authorList>
            <person name="Ahrendt S.R."/>
            <person name="Quandt C.A."/>
            <person name="Ciobanu D."/>
            <person name="Clum A."/>
            <person name="Salamov A."/>
            <person name="Andreopoulos B."/>
            <person name="Cheng J.F."/>
            <person name="Woyke T."/>
            <person name="Pelin A."/>
            <person name="Henrissat B."/>
            <person name="Reynolds N.K."/>
            <person name="Benny G.L."/>
            <person name="Smith M.E."/>
            <person name="James T.Y."/>
            <person name="Grigoriev I.V."/>
        </authorList>
    </citation>
    <scope>NUCLEOTIDE SEQUENCE [LARGE SCALE GENOMIC DNA]</scope>
</reference>
<dbReference type="PROSITE" id="PS00478">
    <property type="entry name" value="LIM_DOMAIN_1"/>
    <property type="match status" value="1"/>
</dbReference>
<evidence type="ECO:0000256" key="1">
    <source>
        <dbReference type="ARBA" id="ARBA00022723"/>
    </source>
</evidence>
<dbReference type="Proteomes" id="UP000269721">
    <property type="component" value="Unassembled WGS sequence"/>
</dbReference>
<dbReference type="FunFam" id="2.10.110.10:FF:000009">
    <property type="entry name" value="Paxillin isoform 1"/>
    <property type="match status" value="1"/>
</dbReference>
<evidence type="ECO:0000256" key="3">
    <source>
        <dbReference type="ARBA" id="ARBA00023038"/>
    </source>
</evidence>
<dbReference type="PROSITE" id="PS50023">
    <property type="entry name" value="LIM_DOMAIN_2"/>
    <property type="match status" value="2"/>
</dbReference>
<dbReference type="SMART" id="SM00132">
    <property type="entry name" value="LIM"/>
    <property type="match status" value="3"/>
</dbReference>